<accession>A0A845QDT5</accession>
<dbReference type="CDD" id="cd05233">
    <property type="entry name" value="SDR_c"/>
    <property type="match status" value="1"/>
</dbReference>
<evidence type="ECO:0000256" key="4">
    <source>
        <dbReference type="RuleBase" id="RU000363"/>
    </source>
</evidence>
<dbReference type="AlphaFoldDB" id="A0A845QDT5"/>
<evidence type="ECO:0000313" key="6">
    <source>
        <dbReference type="Proteomes" id="UP000470384"/>
    </source>
</evidence>
<dbReference type="InterPro" id="IPR002347">
    <property type="entry name" value="SDR_fam"/>
</dbReference>
<keyword evidence="6" id="KW-1185">Reference proteome</keyword>
<dbReference type="OrthoDB" id="4690547at2"/>
<dbReference type="PANTHER" id="PTHR43391">
    <property type="entry name" value="RETINOL DEHYDROGENASE-RELATED"/>
    <property type="match status" value="1"/>
</dbReference>
<dbReference type="SUPFAM" id="SSF51735">
    <property type="entry name" value="NAD(P)-binding Rossmann-fold domains"/>
    <property type="match status" value="1"/>
</dbReference>
<dbReference type="EMBL" id="WXYQ01000012">
    <property type="protein sequence ID" value="NBG96825.1"/>
    <property type="molecule type" value="Genomic_DNA"/>
</dbReference>
<evidence type="ECO:0000256" key="1">
    <source>
        <dbReference type="ARBA" id="ARBA00006484"/>
    </source>
</evidence>
<organism evidence="5 6">
    <name type="scientific">Pyruvatibacter mobilis</name>
    <dbReference type="NCBI Taxonomy" id="1712261"/>
    <lineage>
        <taxon>Bacteria</taxon>
        <taxon>Pseudomonadati</taxon>
        <taxon>Pseudomonadota</taxon>
        <taxon>Alphaproteobacteria</taxon>
        <taxon>Hyphomicrobiales</taxon>
        <taxon>Parvibaculaceae</taxon>
        <taxon>Pyruvatibacter</taxon>
    </lineage>
</organism>
<comment type="caution">
    <text evidence="5">The sequence shown here is derived from an EMBL/GenBank/DDBJ whole genome shotgun (WGS) entry which is preliminary data.</text>
</comment>
<dbReference type="Proteomes" id="UP000470384">
    <property type="component" value="Unassembled WGS sequence"/>
</dbReference>
<dbReference type="PRINTS" id="PR00081">
    <property type="entry name" value="GDHRDH"/>
</dbReference>
<name>A0A845QDT5_9HYPH</name>
<comment type="similarity">
    <text evidence="1 4">Belongs to the short-chain dehydrogenases/reductases (SDR) family.</text>
</comment>
<dbReference type="InterPro" id="IPR036291">
    <property type="entry name" value="NAD(P)-bd_dom_sf"/>
</dbReference>
<keyword evidence="2" id="KW-0521">NADP</keyword>
<reference evidence="5 6" key="1">
    <citation type="journal article" date="2016" name="Int. J. Syst. Evol. Microbiol.">
        <title>Pyruvatibacter mobilis gen. nov., sp. nov., a marine bacterium from the culture broth of Picochlorum sp. 122.</title>
        <authorList>
            <person name="Wang G."/>
            <person name="Tang M."/>
            <person name="Wu H."/>
            <person name="Dai S."/>
            <person name="Li T."/>
            <person name="Chen C."/>
            <person name="He H."/>
            <person name="Fan J."/>
            <person name="Xiang W."/>
            <person name="Li X."/>
        </authorList>
    </citation>
    <scope>NUCLEOTIDE SEQUENCE [LARGE SCALE GENOMIC DNA]</scope>
    <source>
        <strain evidence="5 6">GYP-11</strain>
    </source>
</reference>
<sequence>MTDFAGKTAFITGGASGIGLAMAKSFAARGANVMLADIEEAPLKAAIELLSKTNAQVDGVVLDVSDRNAMQAAAKKTIDRFGKVHIVCNNAGIGAGGPMDEISPQDWEWSIDVNLKGVVWGIEAFVPLIKEHGEGGHVVNTASMAGVVPVPGFGPYTATKYAVVGMSEDLSMELDPFGIGVSVLCPGFVATQIANSRRTRSTDKYGDDAVEDDTITAANTAVAAGIPAEVVGERVVECILENRLYAFTHPEFKDPAQARFDRMAADFEAAATSASITGVDAGVKERQLAASDALVEGMQQQ</sequence>
<dbReference type="PROSITE" id="PS00061">
    <property type="entry name" value="ADH_SHORT"/>
    <property type="match status" value="1"/>
</dbReference>
<evidence type="ECO:0000256" key="3">
    <source>
        <dbReference type="ARBA" id="ARBA00023002"/>
    </source>
</evidence>
<protein>
    <submittedName>
        <fullName evidence="5">SDR family NAD(P)-dependent oxidoreductase</fullName>
    </submittedName>
</protein>
<dbReference type="PRINTS" id="PR00080">
    <property type="entry name" value="SDRFAMILY"/>
</dbReference>
<dbReference type="Gene3D" id="3.40.50.720">
    <property type="entry name" value="NAD(P)-binding Rossmann-like Domain"/>
    <property type="match status" value="1"/>
</dbReference>
<dbReference type="PANTHER" id="PTHR43391:SF14">
    <property type="entry name" value="DEHYDROGENASE_REDUCTASE SDR FAMILY PROTEIN 7-LIKE"/>
    <property type="match status" value="1"/>
</dbReference>
<dbReference type="InterPro" id="IPR020904">
    <property type="entry name" value="Sc_DH/Rdtase_CS"/>
</dbReference>
<dbReference type="FunFam" id="3.40.50.720:FF:000084">
    <property type="entry name" value="Short-chain dehydrogenase reductase"/>
    <property type="match status" value="1"/>
</dbReference>
<proteinExistence type="inferred from homology"/>
<dbReference type="GO" id="GO:0016491">
    <property type="term" value="F:oxidoreductase activity"/>
    <property type="evidence" value="ECO:0007669"/>
    <property type="project" value="UniProtKB-KW"/>
</dbReference>
<evidence type="ECO:0000313" key="5">
    <source>
        <dbReference type="EMBL" id="NBG96825.1"/>
    </source>
</evidence>
<dbReference type="Pfam" id="PF00106">
    <property type="entry name" value="adh_short"/>
    <property type="match status" value="1"/>
</dbReference>
<gene>
    <name evidence="5" type="ORF">GTQ45_13890</name>
</gene>
<keyword evidence="3" id="KW-0560">Oxidoreductase</keyword>
<evidence type="ECO:0000256" key="2">
    <source>
        <dbReference type="ARBA" id="ARBA00022857"/>
    </source>
</evidence>